<sequence>MTGKKFGTNVSGQLTRRQLLKRSTAAAAAVTVGSSTLAGTASAAGEPVALQYFDYGDYGPIGDHWNRISNEAGTIANAGYDAVWIQSPCKPNSSNSNGYNPRDHFDFNSSLGTESELRGMISSLHNNGVDVYADSVVNHTGTTEPDGGHYPPFPDRSYFHDPYDSGRTTKQLYGLWDLKHENGEVTNILRDFCYTLGNDLGFDGFRWDAAKHVPKWWFRDYANQWANDLGMFKVGEVYDGNTDFVMDYVNTGMNCFDYPLHYKLKSEFAYGGNLSNVADAVRNGNSIMGRDAYHASTFVDNHDDDPPSNRKLAHAFILTAPGYPMVFANHAKPEGVDLDAGWLTNLIWIKKNLAGGDMYFRHDSQNLLIHERYNNLLTGINQSGSWQSQWVYTSWRNTTLKDYTGSIDDVYVNGDGWVEVSVPPGGWVALAPY</sequence>
<evidence type="ECO:0000259" key="7">
    <source>
        <dbReference type="SMART" id="SM00642"/>
    </source>
</evidence>
<dbReference type="InterPro" id="IPR017853">
    <property type="entry name" value="GH"/>
</dbReference>
<protein>
    <submittedName>
        <fullName evidence="8">DUF1939 domain-containing protein</fullName>
    </submittedName>
</protein>
<evidence type="ECO:0000256" key="6">
    <source>
        <dbReference type="ARBA" id="ARBA00023295"/>
    </source>
</evidence>
<dbReference type="InterPro" id="IPR006311">
    <property type="entry name" value="TAT_signal"/>
</dbReference>
<dbReference type="KEGG" id="hsn:DV733_13565"/>
<dbReference type="InterPro" id="IPR015237">
    <property type="entry name" value="Alpha-amylase_C_pro"/>
</dbReference>
<comment type="cofactor">
    <cofactor evidence="1">
        <name>Ca(2+)</name>
        <dbReference type="ChEBI" id="CHEBI:29108"/>
    </cofactor>
</comment>
<dbReference type="SMART" id="SM00642">
    <property type="entry name" value="Aamy"/>
    <property type="match status" value="1"/>
</dbReference>
<dbReference type="Proteomes" id="UP000296706">
    <property type="component" value="Chromosome"/>
</dbReference>
<reference evidence="8 9" key="1">
    <citation type="journal article" date="2019" name="Nat. Commun.">
        <title>A new type of DNA phosphorothioation-based antiviral system in archaea.</title>
        <authorList>
            <person name="Xiong L."/>
            <person name="Liu S."/>
            <person name="Chen S."/>
            <person name="Xiao Y."/>
            <person name="Zhu B."/>
            <person name="Gao Y."/>
            <person name="Zhang Y."/>
            <person name="Chen B."/>
            <person name="Luo J."/>
            <person name="Deng Z."/>
            <person name="Chen X."/>
            <person name="Wang L."/>
            <person name="Chen S."/>
        </authorList>
    </citation>
    <scope>NUCLEOTIDE SEQUENCE [LARGE SCALE GENOMIC DNA]</scope>
    <source>
        <strain evidence="8 9">CBA1105</strain>
    </source>
</reference>
<dbReference type="GO" id="GO:0004556">
    <property type="term" value="F:alpha-amylase activity"/>
    <property type="evidence" value="ECO:0007669"/>
    <property type="project" value="InterPro"/>
</dbReference>
<evidence type="ECO:0000313" key="8">
    <source>
        <dbReference type="EMBL" id="QCC52193.1"/>
    </source>
</evidence>
<dbReference type="InterPro" id="IPR006046">
    <property type="entry name" value="Alpha_amylase"/>
</dbReference>
<keyword evidence="4" id="KW-0378">Hydrolase</keyword>
<dbReference type="PIRSF" id="PIRSF001021">
    <property type="entry name" value="Alph-amls_thrmst"/>
    <property type="match status" value="1"/>
</dbReference>
<dbReference type="RefSeq" id="WP_049992519.1">
    <property type="nucleotide sequence ID" value="NZ_CP031310.1"/>
</dbReference>
<dbReference type="PRINTS" id="PR00110">
    <property type="entry name" value="ALPHAAMYLASE"/>
</dbReference>
<dbReference type="InterPro" id="IPR006047">
    <property type="entry name" value="GH13_cat_dom"/>
</dbReference>
<keyword evidence="3" id="KW-0479">Metal-binding</keyword>
<evidence type="ECO:0000256" key="2">
    <source>
        <dbReference type="ARBA" id="ARBA00008061"/>
    </source>
</evidence>
<dbReference type="EMBL" id="CP031310">
    <property type="protein sequence ID" value="QCC52193.1"/>
    <property type="molecule type" value="Genomic_DNA"/>
</dbReference>
<dbReference type="GeneID" id="39848908"/>
<dbReference type="Gene3D" id="2.60.40.1180">
    <property type="entry name" value="Golgi alpha-mannosidase II"/>
    <property type="match status" value="1"/>
</dbReference>
<dbReference type="NCBIfam" id="TIGR01409">
    <property type="entry name" value="TAT_signal_seq"/>
    <property type="match status" value="1"/>
</dbReference>
<dbReference type="OrthoDB" id="18347at2157"/>
<evidence type="ECO:0000256" key="4">
    <source>
        <dbReference type="ARBA" id="ARBA00022801"/>
    </source>
</evidence>
<dbReference type="AlphaFoldDB" id="A0A4D6HE20"/>
<dbReference type="PANTHER" id="PTHR43447">
    <property type="entry name" value="ALPHA-AMYLASE"/>
    <property type="match status" value="1"/>
</dbReference>
<evidence type="ECO:0000256" key="5">
    <source>
        <dbReference type="ARBA" id="ARBA00023277"/>
    </source>
</evidence>
<organism evidence="8 9">
    <name type="scientific">Halapricum salinum</name>
    <dbReference type="NCBI Taxonomy" id="1457250"/>
    <lineage>
        <taxon>Archaea</taxon>
        <taxon>Methanobacteriati</taxon>
        <taxon>Methanobacteriota</taxon>
        <taxon>Stenosarchaea group</taxon>
        <taxon>Halobacteria</taxon>
        <taxon>Halobacteriales</taxon>
        <taxon>Haloarculaceae</taxon>
        <taxon>Halapricum</taxon>
    </lineage>
</organism>
<dbReference type="PROSITE" id="PS51318">
    <property type="entry name" value="TAT"/>
    <property type="match status" value="1"/>
</dbReference>
<gene>
    <name evidence="8" type="ORF">DV733_13565</name>
</gene>
<evidence type="ECO:0000256" key="3">
    <source>
        <dbReference type="ARBA" id="ARBA00022723"/>
    </source>
</evidence>
<dbReference type="InterPro" id="IPR013776">
    <property type="entry name" value="A-amylase_thermo"/>
</dbReference>
<evidence type="ECO:0000256" key="1">
    <source>
        <dbReference type="ARBA" id="ARBA00001913"/>
    </source>
</evidence>
<feature type="domain" description="Glycosyl hydrolase family 13 catalytic" evidence="7">
    <location>
        <begin position="47"/>
        <end position="347"/>
    </location>
</feature>
<dbReference type="SUPFAM" id="SSF51445">
    <property type="entry name" value="(Trans)glycosidases"/>
    <property type="match status" value="1"/>
</dbReference>
<dbReference type="Gene3D" id="3.20.20.80">
    <property type="entry name" value="Glycosidases"/>
    <property type="match status" value="1"/>
</dbReference>
<proteinExistence type="inferred from homology"/>
<dbReference type="InterPro" id="IPR019546">
    <property type="entry name" value="TAT_signal_bac_arc"/>
</dbReference>
<keyword evidence="5" id="KW-0119">Carbohydrate metabolism</keyword>
<keyword evidence="6" id="KW-0326">Glycosidase</keyword>
<dbReference type="GO" id="GO:0005509">
    <property type="term" value="F:calcium ion binding"/>
    <property type="evidence" value="ECO:0007669"/>
    <property type="project" value="InterPro"/>
</dbReference>
<dbReference type="Pfam" id="PF09154">
    <property type="entry name" value="Alpha-amy_C_pro"/>
    <property type="match status" value="1"/>
</dbReference>
<comment type="similarity">
    <text evidence="2">Belongs to the glycosyl hydrolase 13 family.</text>
</comment>
<dbReference type="GO" id="GO:0005975">
    <property type="term" value="P:carbohydrate metabolic process"/>
    <property type="evidence" value="ECO:0007669"/>
    <property type="project" value="InterPro"/>
</dbReference>
<accession>A0A4D6HE20</accession>
<dbReference type="Pfam" id="PF00128">
    <property type="entry name" value="Alpha-amylase"/>
    <property type="match status" value="1"/>
</dbReference>
<keyword evidence="9" id="KW-1185">Reference proteome</keyword>
<name>A0A4D6HE20_9EURY</name>
<evidence type="ECO:0000313" key="9">
    <source>
        <dbReference type="Proteomes" id="UP000296706"/>
    </source>
</evidence>
<dbReference type="STRING" id="1457250.GCA_000755225_01575"/>
<dbReference type="InterPro" id="IPR013780">
    <property type="entry name" value="Glyco_hydro_b"/>
</dbReference>